<gene>
    <name evidence="2" type="ORF">niasHT_021439</name>
</gene>
<keyword evidence="3" id="KW-1185">Reference proteome</keyword>
<dbReference type="AlphaFoldDB" id="A0ABD2KIL2"/>
<evidence type="ECO:0000313" key="3">
    <source>
        <dbReference type="Proteomes" id="UP001620626"/>
    </source>
</evidence>
<reference evidence="2 3" key="1">
    <citation type="submission" date="2024-10" db="EMBL/GenBank/DDBJ databases">
        <authorList>
            <person name="Kim D."/>
        </authorList>
    </citation>
    <scope>NUCLEOTIDE SEQUENCE [LARGE SCALE GENOMIC DNA]</scope>
    <source>
        <strain evidence="2">BH-2024</strain>
    </source>
</reference>
<proteinExistence type="predicted"/>
<evidence type="ECO:0000313" key="2">
    <source>
        <dbReference type="EMBL" id="KAL3102772.1"/>
    </source>
</evidence>
<accession>A0ABD2KIL2</accession>
<comment type="caution">
    <text evidence="2">The sequence shown here is derived from an EMBL/GenBank/DDBJ whole genome shotgun (WGS) entry which is preliminary data.</text>
</comment>
<organism evidence="2 3">
    <name type="scientific">Heterodera trifolii</name>
    <dbReference type="NCBI Taxonomy" id="157864"/>
    <lineage>
        <taxon>Eukaryota</taxon>
        <taxon>Metazoa</taxon>
        <taxon>Ecdysozoa</taxon>
        <taxon>Nematoda</taxon>
        <taxon>Chromadorea</taxon>
        <taxon>Rhabditida</taxon>
        <taxon>Tylenchina</taxon>
        <taxon>Tylenchomorpha</taxon>
        <taxon>Tylenchoidea</taxon>
        <taxon>Heteroderidae</taxon>
        <taxon>Heteroderinae</taxon>
        <taxon>Heterodera</taxon>
    </lineage>
</organism>
<evidence type="ECO:0000256" key="1">
    <source>
        <dbReference type="SAM" id="Phobius"/>
    </source>
</evidence>
<dbReference type="Proteomes" id="UP001620626">
    <property type="component" value="Unassembled WGS sequence"/>
</dbReference>
<feature type="transmembrane region" description="Helical" evidence="1">
    <location>
        <begin position="49"/>
        <end position="71"/>
    </location>
</feature>
<keyword evidence="1" id="KW-0472">Membrane</keyword>
<protein>
    <submittedName>
        <fullName evidence="2">Uncharacterized protein</fullName>
    </submittedName>
</protein>
<sequence>MPLTNERKLLFLRIGHFCRARTRSNLFLVCYIATKSQNLTLANAMYAHYPWIITSTVLASSWLLLWAAGSFREKLFKDYRIPRIRFDTHSNGRINTLALGQLTAE</sequence>
<keyword evidence="1" id="KW-0812">Transmembrane</keyword>
<dbReference type="EMBL" id="JBICBT010000749">
    <property type="protein sequence ID" value="KAL3102772.1"/>
    <property type="molecule type" value="Genomic_DNA"/>
</dbReference>
<keyword evidence="1" id="KW-1133">Transmembrane helix</keyword>
<name>A0ABD2KIL2_9BILA</name>